<dbReference type="Pfam" id="PF00122">
    <property type="entry name" value="E1-E2_ATPase"/>
    <property type="match status" value="1"/>
</dbReference>
<dbReference type="RefSeq" id="WP_179832900.1">
    <property type="nucleotide sequence ID" value="NZ_BMRD01000012.1"/>
</dbReference>
<dbReference type="Gene3D" id="3.40.50.1000">
    <property type="entry name" value="HAD superfamily/HAD-like"/>
    <property type="match status" value="2"/>
</dbReference>
<feature type="compositionally biased region" description="Basic and acidic residues" evidence="11">
    <location>
        <begin position="72"/>
        <end position="90"/>
    </location>
</feature>
<evidence type="ECO:0000256" key="1">
    <source>
        <dbReference type="ARBA" id="ARBA00004651"/>
    </source>
</evidence>
<dbReference type="GO" id="GO:0005886">
    <property type="term" value="C:plasma membrane"/>
    <property type="evidence" value="ECO:0007669"/>
    <property type="project" value="UniProtKB-SubCell"/>
</dbReference>
<dbReference type="InterPro" id="IPR036412">
    <property type="entry name" value="HAD-like_sf"/>
</dbReference>
<feature type="domain" description="P-type ATPase A" evidence="12">
    <location>
        <begin position="869"/>
        <end position="972"/>
    </location>
</feature>
<dbReference type="InterPro" id="IPR006068">
    <property type="entry name" value="ATPase_P-typ_cation-transptr_C"/>
</dbReference>
<evidence type="ECO:0000256" key="10">
    <source>
        <dbReference type="ARBA" id="ARBA00049360"/>
    </source>
</evidence>
<dbReference type="GO" id="GO:0005524">
    <property type="term" value="F:ATP binding"/>
    <property type="evidence" value="ECO:0007669"/>
    <property type="project" value="UniProtKB-KW"/>
</dbReference>
<evidence type="ECO:0000313" key="15">
    <source>
        <dbReference type="Proteomes" id="UP000591272"/>
    </source>
</evidence>
<name>A0A7Y9G7Y4_9ACTN</name>
<evidence type="ECO:0000256" key="3">
    <source>
        <dbReference type="ARBA" id="ARBA00022723"/>
    </source>
</evidence>
<keyword evidence="8" id="KW-1133">Transmembrane helix</keyword>
<reference evidence="14 15" key="1">
    <citation type="submission" date="2020-07" db="EMBL/GenBank/DDBJ databases">
        <title>Sequencing the genomes of 1000 actinobacteria strains.</title>
        <authorList>
            <person name="Klenk H.-P."/>
        </authorList>
    </citation>
    <scope>NUCLEOTIDE SEQUENCE [LARGE SCALE GENOMIC DNA]</scope>
    <source>
        <strain evidence="14 15">DSM 43461</strain>
    </source>
</reference>
<dbReference type="Pfam" id="PF00689">
    <property type="entry name" value="Cation_ATPase_C"/>
    <property type="match status" value="1"/>
</dbReference>
<accession>A0A7Y9G7Y4</accession>
<evidence type="ECO:0000256" key="5">
    <source>
        <dbReference type="ARBA" id="ARBA00022840"/>
    </source>
</evidence>
<sequence>MGIAGMSVAKAVLAAPFAAVDMASTLAVSGAVAGTRAAAVGVGTTARVATGTVHEVGRRGAAVLRGGVEGGKAAEGRRKSEEAPDQKDGRPGVGSTVRAVAEAGFDRATRVSGAVVALAAGESGRRVWARGGRAHIRANGLAGGGRRQRRYTKALRDALLSLEGVDLAEVNAVTGHVLVAYAEGAVDLDTLVSTVEDVEEAHGAARFDEAAHARRPDDEMAWTAAMSALVADCAGAAGALAGRLLFLPPVPRPVVAAVSVADSMPRVRAALERRLGAPRADALLGVASAVVHGAGQGLVPVAVDAAHRVFQLYEIQARREVWEAREPRLAGGRPQDWGRRAQRPCPLPDGPVEKAADRTSLGHLIGAAGVLAGTRDVSAVADLLLATVPKAARHGREAFAAVLAHDLARRGVVQLDPGALRRLDRVSAVVIDSAVLCDGELRLLSAVATGDVLDDAGVWRAASALLAGYGRDDLEGPGPWRGRPEGGREAAGCRLERAADAPSGGPADPCGVTLDLLDEQRGRCGRVWVGSSLDPLAEALLSAAHEAADVVVLTEHASTRELLAWGDDSAVAADRLVRCVSDLQRDGHGVLAVACGQDQALDAADVGIGVLRDDRPVDWRADLLCGPGLAEAWRLLVAVRSARRASERAAQLSLSASALGALLIAGRPRRRRAGRVRLRRVVGSWHDVPPVHAASLPAMAVNAVSARRLNHRPLPLPIVRDDWHALTAEAAWRRLSRIAAERAAGNGAETQAAGLAKVPLLRRAVAGPAGTGLRIAAAVRQELADPLTPVLALGAAASAVVGSSVDALLVAGVVAGNALVGGAQRMRAEKALGELLLTQRIHARRLRVDAQAVVEGQAGEAAGERDFARLRTAESDRVTADRLHTGDVILLRSEDVVPADARLLWAESLEVDEAALTGESVPVDKSVEPSPGAGPADRHCMVYEGTTVVAGEAGAVVVATAEATEAGRAAALAGAADVSSSMQAHLAELTHRALPATVLGGAAVTLLGMLRGRPLRRGLGSGVAVAVAAVPEGLPLVATISQLAAARRLSRLGVLVRSTRALEALGRVDTLCFDKTGTLTEGRLRVVRASGSTRPLPLTGEGGRGLLRVAARACPPPGGGQAPHATDRAVLERAENLPPDSRWRLEEELPFETTRGFSASLGHDDDRAVIAVKGAPEVLLAKCSRVHGGAKGGRDKPLTAARRRAAAATVRRLAGQGLRVLAIAERNVPDAAGARGEITEHVEDLALLGFIGIADTPRPTAEEAVRRLCEAGVQVTMITGDHPDTAVAVAAELGIPDAHDVVTGAELDTLSAAERVEAVQRATVYARVTPAQKVRIIKDLRRAGRVVAMTGDGTNDAAAIRRADVGIAVAGRGSGAARNAADLVLTAPDTTLILDALREGRALWNSVRDAAAILVGGNAGEVAFTTLGTALDGNAPLSTRQLLLVNLFTDMLPSLAVAITPADPGPDPSAPLGAAPVRGFTGHDMRQVLAVRGAATAAAALASWQAGRLTGLVPGGRRRASTMGLAALVCAQLGQTLISRWNSPLVLATCAVSAAALFAVVETPGISQFFGCTPLGPGAWTIVTMAAAAATLGAAVAPRLLPSPSGPGPARPSGSR</sequence>
<dbReference type="GO" id="GO:0046872">
    <property type="term" value="F:metal ion binding"/>
    <property type="evidence" value="ECO:0007669"/>
    <property type="project" value="UniProtKB-KW"/>
</dbReference>
<dbReference type="PANTHER" id="PTHR24093">
    <property type="entry name" value="CATION TRANSPORTING ATPASE"/>
    <property type="match status" value="1"/>
</dbReference>
<dbReference type="SFLD" id="SFLDS00003">
    <property type="entry name" value="Haloacid_Dehalogenase"/>
    <property type="match status" value="1"/>
</dbReference>
<keyword evidence="14" id="KW-0378">Hydrolase</keyword>
<dbReference type="PRINTS" id="PR00119">
    <property type="entry name" value="CATATPASE"/>
</dbReference>
<evidence type="ECO:0000256" key="9">
    <source>
        <dbReference type="ARBA" id="ARBA00023136"/>
    </source>
</evidence>
<keyword evidence="7" id="KW-1278">Translocase</keyword>
<feature type="domain" description="Cation-transporting P-type ATPase C-terminal" evidence="13">
    <location>
        <begin position="1435"/>
        <end position="1592"/>
    </location>
</feature>
<evidence type="ECO:0000256" key="11">
    <source>
        <dbReference type="SAM" id="MobiDB-lite"/>
    </source>
</evidence>
<keyword evidence="5" id="KW-0067">ATP-binding</keyword>
<dbReference type="GO" id="GO:0005388">
    <property type="term" value="F:P-type calcium transporter activity"/>
    <property type="evidence" value="ECO:0007669"/>
    <property type="project" value="TreeGrafter"/>
</dbReference>
<keyword evidence="2" id="KW-0812">Transmembrane</keyword>
<dbReference type="SUPFAM" id="SSF81653">
    <property type="entry name" value="Calcium ATPase, transduction domain A"/>
    <property type="match status" value="1"/>
</dbReference>
<dbReference type="InterPro" id="IPR023214">
    <property type="entry name" value="HAD_sf"/>
</dbReference>
<dbReference type="PROSITE" id="PS00154">
    <property type="entry name" value="ATPASE_E1_E2"/>
    <property type="match status" value="1"/>
</dbReference>
<comment type="catalytic activity">
    <reaction evidence="10">
        <text>ATP + H2O = ADP + phosphate + H(+)</text>
        <dbReference type="Rhea" id="RHEA:13065"/>
        <dbReference type="ChEBI" id="CHEBI:15377"/>
        <dbReference type="ChEBI" id="CHEBI:15378"/>
        <dbReference type="ChEBI" id="CHEBI:30616"/>
        <dbReference type="ChEBI" id="CHEBI:43474"/>
        <dbReference type="ChEBI" id="CHEBI:456216"/>
    </reaction>
</comment>
<gene>
    <name evidence="14" type="ORF">BJ999_001829</name>
</gene>
<dbReference type="Proteomes" id="UP000591272">
    <property type="component" value="Unassembled WGS sequence"/>
</dbReference>
<evidence type="ECO:0000256" key="6">
    <source>
        <dbReference type="ARBA" id="ARBA00022842"/>
    </source>
</evidence>
<evidence type="ECO:0000313" key="14">
    <source>
        <dbReference type="EMBL" id="NYE11533.1"/>
    </source>
</evidence>
<keyword evidence="15" id="KW-1185">Reference proteome</keyword>
<dbReference type="InterPro" id="IPR018303">
    <property type="entry name" value="ATPase_P-typ_P_site"/>
</dbReference>
<comment type="subcellular location">
    <subcellularLocation>
        <location evidence="1">Cell membrane</location>
        <topology evidence="1">Multi-pass membrane protein</topology>
    </subcellularLocation>
</comment>
<dbReference type="InterPro" id="IPR023299">
    <property type="entry name" value="ATPase_P-typ_cyto_dom_N"/>
</dbReference>
<dbReference type="SFLD" id="SFLDG00002">
    <property type="entry name" value="C1.7:_P-type_atpase_like"/>
    <property type="match status" value="1"/>
</dbReference>
<comment type="caution">
    <text evidence="14">The sequence shown here is derived from an EMBL/GenBank/DDBJ whole genome shotgun (WGS) entry which is preliminary data.</text>
</comment>
<dbReference type="NCBIfam" id="TIGR01494">
    <property type="entry name" value="ATPase_P-type"/>
    <property type="match status" value="2"/>
</dbReference>
<dbReference type="InterPro" id="IPR023298">
    <property type="entry name" value="ATPase_P-typ_TM_dom_sf"/>
</dbReference>
<dbReference type="Gene3D" id="3.40.1110.10">
    <property type="entry name" value="Calcium-transporting ATPase, cytoplasmic domain N"/>
    <property type="match status" value="1"/>
</dbReference>
<dbReference type="EC" id="3.6.3.-" evidence="14"/>
<dbReference type="Pfam" id="PF00702">
    <property type="entry name" value="Hydrolase"/>
    <property type="match status" value="1"/>
</dbReference>
<dbReference type="PRINTS" id="PR00120">
    <property type="entry name" value="HATPASE"/>
</dbReference>
<feature type="region of interest" description="Disordered" evidence="11">
    <location>
        <begin position="67"/>
        <end position="94"/>
    </location>
</feature>
<dbReference type="InterPro" id="IPR044492">
    <property type="entry name" value="P_typ_ATPase_HD_dom"/>
</dbReference>
<keyword evidence="6" id="KW-0460">Magnesium</keyword>
<keyword evidence="9" id="KW-0472">Membrane</keyword>
<dbReference type="SUPFAM" id="SSF81665">
    <property type="entry name" value="Calcium ATPase, transmembrane domain M"/>
    <property type="match status" value="1"/>
</dbReference>
<dbReference type="Gene3D" id="2.70.150.10">
    <property type="entry name" value="Calcium-transporting ATPase, cytoplasmic transduction domain A"/>
    <property type="match status" value="1"/>
</dbReference>
<dbReference type="InterPro" id="IPR008250">
    <property type="entry name" value="ATPase_P-typ_transduc_dom_A_sf"/>
</dbReference>
<evidence type="ECO:0000259" key="13">
    <source>
        <dbReference type="Pfam" id="PF00689"/>
    </source>
</evidence>
<evidence type="ECO:0000256" key="7">
    <source>
        <dbReference type="ARBA" id="ARBA00022967"/>
    </source>
</evidence>
<evidence type="ECO:0000256" key="4">
    <source>
        <dbReference type="ARBA" id="ARBA00022741"/>
    </source>
</evidence>
<dbReference type="PANTHER" id="PTHR24093:SF513">
    <property type="entry name" value="CATION-TRANSPORTING ATPASE I-RELATED"/>
    <property type="match status" value="1"/>
</dbReference>
<dbReference type="Gene3D" id="1.20.1110.10">
    <property type="entry name" value="Calcium-transporting ATPase, transmembrane domain"/>
    <property type="match status" value="2"/>
</dbReference>
<keyword evidence="4" id="KW-0547">Nucleotide-binding</keyword>
<evidence type="ECO:0000256" key="2">
    <source>
        <dbReference type="ARBA" id="ARBA00022692"/>
    </source>
</evidence>
<proteinExistence type="predicted"/>
<dbReference type="SFLD" id="SFLDF00027">
    <property type="entry name" value="p-type_atpase"/>
    <property type="match status" value="1"/>
</dbReference>
<evidence type="ECO:0000256" key="8">
    <source>
        <dbReference type="ARBA" id="ARBA00022989"/>
    </source>
</evidence>
<dbReference type="SUPFAM" id="SSF56784">
    <property type="entry name" value="HAD-like"/>
    <property type="match status" value="1"/>
</dbReference>
<keyword evidence="3" id="KW-0479">Metal-binding</keyword>
<evidence type="ECO:0000259" key="12">
    <source>
        <dbReference type="Pfam" id="PF00122"/>
    </source>
</evidence>
<protein>
    <submittedName>
        <fullName evidence="14">Cation-transporting ATPase I</fullName>
        <ecNumber evidence="14">3.6.3.-</ecNumber>
    </submittedName>
</protein>
<dbReference type="GO" id="GO:0016887">
    <property type="term" value="F:ATP hydrolysis activity"/>
    <property type="evidence" value="ECO:0007669"/>
    <property type="project" value="InterPro"/>
</dbReference>
<dbReference type="InterPro" id="IPR001757">
    <property type="entry name" value="P_typ_ATPase"/>
</dbReference>
<organism evidence="14 15">
    <name type="scientific">Actinomadura citrea</name>
    <dbReference type="NCBI Taxonomy" id="46158"/>
    <lineage>
        <taxon>Bacteria</taxon>
        <taxon>Bacillati</taxon>
        <taxon>Actinomycetota</taxon>
        <taxon>Actinomycetes</taxon>
        <taxon>Streptosporangiales</taxon>
        <taxon>Thermomonosporaceae</taxon>
        <taxon>Actinomadura</taxon>
    </lineage>
</organism>
<dbReference type="InterPro" id="IPR059000">
    <property type="entry name" value="ATPase_P-type_domA"/>
</dbReference>
<dbReference type="EMBL" id="JACCBT010000001">
    <property type="protein sequence ID" value="NYE11533.1"/>
    <property type="molecule type" value="Genomic_DNA"/>
</dbReference>